<dbReference type="Proteomes" id="UP000619238">
    <property type="component" value="Unassembled WGS sequence"/>
</dbReference>
<evidence type="ECO:0008006" key="3">
    <source>
        <dbReference type="Google" id="ProtNLM"/>
    </source>
</evidence>
<gene>
    <name evidence="1" type="ORF">H2O64_02235</name>
</gene>
<dbReference type="RefSeq" id="WP_187560504.1">
    <property type="nucleotide sequence ID" value="NZ_JACGWS010000001.1"/>
</dbReference>
<dbReference type="EMBL" id="JACGWS010000001">
    <property type="protein sequence ID" value="MBC8753472.1"/>
    <property type="molecule type" value="Genomic_DNA"/>
</dbReference>
<protein>
    <recommendedName>
        <fullName evidence="3">Bacteriocin</fullName>
    </recommendedName>
</protein>
<reference evidence="1 2" key="1">
    <citation type="submission" date="2020-07" db="EMBL/GenBank/DDBJ databases">
        <title>Description of Kordia aestuariivivens sp. nov., isolated from a tidal flat.</title>
        <authorList>
            <person name="Park S."/>
            <person name="Yoon J.-H."/>
        </authorList>
    </citation>
    <scope>NUCLEOTIDE SEQUENCE [LARGE SCALE GENOMIC DNA]</scope>
    <source>
        <strain evidence="1 2">YSTF-M3</strain>
    </source>
</reference>
<proteinExistence type="predicted"/>
<organism evidence="1 2">
    <name type="scientific">Kordia aestuariivivens</name>
    <dbReference type="NCBI Taxonomy" id="2759037"/>
    <lineage>
        <taxon>Bacteria</taxon>
        <taxon>Pseudomonadati</taxon>
        <taxon>Bacteroidota</taxon>
        <taxon>Flavobacteriia</taxon>
        <taxon>Flavobacteriales</taxon>
        <taxon>Flavobacteriaceae</taxon>
        <taxon>Kordia</taxon>
    </lineage>
</organism>
<sequence>MKKKNLNHNGLSLNKKVISSLESGVIKGGGTNSCFIDVDTRCAKTVGCNFTNACPTGACPTDTCDCPSPTDNTCILSISCPQNGIC</sequence>
<accession>A0ABR7Q4M4</accession>
<evidence type="ECO:0000313" key="2">
    <source>
        <dbReference type="Proteomes" id="UP000619238"/>
    </source>
</evidence>
<comment type="caution">
    <text evidence="1">The sequence shown here is derived from an EMBL/GenBank/DDBJ whole genome shotgun (WGS) entry which is preliminary data.</text>
</comment>
<name>A0ABR7Q4M4_9FLAO</name>
<evidence type="ECO:0000313" key="1">
    <source>
        <dbReference type="EMBL" id="MBC8753472.1"/>
    </source>
</evidence>
<keyword evidence="2" id="KW-1185">Reference proteome</keyword>